<name>A4G7C7_HERAR</name>
<protein>
    <submittedName>
        <fullName evidence="3">Uncharacterized protein</fullName>
    </submittedName>
</protein>
<dbReference type="STRING" id="204773.HEAR2281"/>
<gene>
    <name evidence="3" type="ordered locus">HEAR2281</name>
</gene>
<evidence type="ECO:0000313" key="4">
    <source>
        <dbReference type="Proteomes" id="UP000006697"/>
    </source>
</evidence>
<feature type="compositionally biased region" description="Basic and acidic residues" evidence="2">
    <location>
        <begin position="64"/>
        <end position="87"/>
    </location>
</feature>
<evidence type="ECO:0000256" key="2">
    <source>
        <dbReference type="SAM" id="MobiDB-lite"/>
    </source>
</evidence>
<evidence type="ECO:0000256" key="1">
    <source>
        <dbReference type="SAM" id="Coils"/>
    </source>
</evidence>
<dbReference type="Proteomes" id="UP000006697">
    <property type="component" value="Chromosome"/>
</dbReference>
<feature type="coiled-coil region" evidence="1">
    <location>
        <begin position="107"/>
        <end position="134"/>
    </location>
</feature>
<accession>A4G7C7</accession>
<feature type="region of interest" description="Disordered" evidence="2">
    <location>
        <begin position="312"/>
        <end position="336"/>
    </location>
</feature>
<sequence length="350" mass="39017">MATEREDVLDQLTGNVSDNDEVTHDESNEAENAPEAEVIEAPAPTEGDAATALLDSISEPDPNAPKEDEAKAAAKPTDAEAAKPKTLEEEEAEALEGVKSDRGRERIQATFAKLKETESVKQQLEQDITEFKEMVQSTGMQPQEFSQMLEFGRLLNSGDESQARIALQMLDEQREAICKQLGIEAPGVDPLSDFPDLKLAVDNMEMTKEHALKLAKFERQDMAAKQAQQAQQLQQQGDQEFQRTVADAAKTAEAYFDTRKHEADFAPKIRRIQEHFKDPAKMQEFVQNFEPKQWFAQFRFMYDNMSVAPAQPVNTPQPLRSRSATHGAPVTNANASTEDRIMGHLESLGL</sequence>
<evidence type="ECO:0000313" key="3">
    <source>
        <dbReference type="EMBL" id="CAL62414.1"/>
    </source>
</evidence>
<keyword evidence="1" id="KW-0175">Coiled coil</keyword>
<dbReference type="HOGENOM" id="CLU_067504_0_0_4"/>
<feature type="region of interest" description="Disordered" evidence="2">
    <location>
        <begin position="1"/>
        <end position="101"/>
    </location>
</feature>
<proteinExistence type="predicted"/>
<dbReference type="AlphaFoldDB" id="A4G7C7"/>
<dbReference type="OrthoDB" id="8690248at2"/>
<reference evidence="3 4" key="1">
    <citation type="journal article" date="2007" name="PLoS Genet.">
        <title>A tale of two oxidation states: bacterial colonization of arsenic-rich environments.</title>
        <authorList>
            <person name="Muller D."/>
            <person name="Medigue C."/>
            <person name="Koechler S."/>
            <person name="Barbe V."/>
            <person name="Barakat M."/>
            <person name="Talla E."/>
            <person name="Bonnefoy V."/>
            <person name="Krin E."/>
            <person name="Arsene-Ploetze F."/>
            <person name="Carapito C."/>
            <person name="Chandler M."/>
            <person name="Cournoyer B."/>
            <person name="Cruveiller S."/>
            <person name="Dossat C."/>
            <person name="Duval S."/>
            <person name="Heymann M."/>
            <person name="Leize E."/>
            <person name="Lieutaud A."/>
            <person name="Lievremont D."/>
            <person name="Makita Y."/>
            <person name="Mangenot S."/>
            <person name="Nitschke W."/>
            <person name="Ortet P."/>
            <person name="Perdrial N."/>
            <person name="Schoepp B."/>
            <person name="Siguier N."/>
            <person name="Simeonova D.D."/>
            <person name="Rouy Z."/>
            <person name="Segurens B."/>
            <person name="Turlin E."/>
            <person name="Vallenet D."/>
            <person name="Van Dorsselaer A."/>
            <person name="Weiss S."/>
            <person name="Weissenbach J."/>
            <person name="Lett M.C."/>
            <person name="Danchin A."/>
            <person name="Bertin P.N."/>
        </authorList>
    </citation>
    <scope>NUCLEOTIDE SEQUENCE [LARGE SCALE GENOMIC DNA]</scope>
    <source>
        <strain evidence="4">ULPAs1</strain>
    </source>
</reference>
<keyword evidence="4" id="KW-1185">Reference proteome</keyword>
<dbReference type="KEGG" id="har:HEAR2281"/>
<dbReference type="eggNOG" id="ENOG5033AQ4">
    <property type="taxonomic scope" value="Bacteria"/>
</dbReference>
<organism evidence="3 4">
    <name type="scientific">Herminiimonas arsenicoxydans</name>
    <dbReference type="NCBI Taxonomy" id="204773"/>
    <lineage>
        <taxon>Bacteria</taxon>
        <taxon>Pseudomonadati</taxon>
        <taxon>Pseudomonadota</taxon>
        <taxon>Betaproteobacteria</taxon>
        <taxon>Burkholderiales</taxon>
        <taxon>Oxalobacteraceae</taxon>
        <taxon>Herminiimonas</taxon>
    </lineage>
</organism>
<feature type="compositionally biased region" description="Acidic residues" evidence="2">
    <location>
        <begin position="28"/>
        <end position="38"/>
    </location>
</feature>
<feature type="compositionally biased region" description="Polar residues" evidence="2">
    <location>
        <begin position="312"/>
        <end position="324"/>
    </location>
</feature>
<dbReference type="EMBL" id="CU207211">
    <property type="protein sequence ID" value="CAL62414.1"/>
    <property type="molecule type" value="Genomic_DNA"/>
</dbReference>